<dbReference type="EMBL" id="JAHKNG010000092">
    <property type="protein sequence ID" value="MBU3032400.1"/>
    <property type="molecule type" value="Genomic_DNA"/>
</dbReference>
<dbReference type="RefSeq" id="WP_216034983.1">
    <property type="nucleotide sequence ID" value="NZ_JAHKNG010000092.1"/>
</dbReference>
<comment type="caution">
    <text evidence="1">The sequence shown here is derived from an EMBL/GenBank/DDBJ whole genome shotgun (WGS) entry which is preliminary data.</text>
</comment>
<reference evidence="1" key="1">
    <citation type="submission" date="2021-06" db="EMBL/GenBank/DDBJ databases">
        <title>Paracoccus bacterium XHP0099 sp. nov., isolated from the surface waters of the Yellow Sea.</title>
        <authorList>
            <person name="Xue H."/>
            <person name="Zhang D."/>
        </authorList>
    </citation>
    <scope>NUCLEOTIDE SEQUENCE</scope>
    <source>
        <strain evidence="1">XHP0099</strain>
    </source>
</reference>
<gene>
    <name evidence="1" type="ORF">KNW02_20220</name>
</gene>
<evidence type="ECO:0000313" key="2">
    <source>
        <dbReference type="Proteomes" id="UP001166191"/>
    </source>
</evidence>
<evidence type="ECO:0000313" key="1">
    <source>
        <dbReference type="EMBL" id="MBU3032400.1"/>
    </source>
</evidence>
<organism evidence="1 2">
    <name type="scientific">Paracoccus marinaquae</name>
    <dbReference type="NCBI Taxonomy" id="2841926"/>
    <lineage>
        <taxon>Bacteria</taxon>
        <taxon>Pseudomonadati</taxon>
        <taxon>Pseudomonadota</taxon>
        <taxon>Alphaproteobacteria</taxon>
        <taxon>Rhodobacterales</taxon>
        <taxon>Paracoccaceae</taxon>
        <taxon>Paracoccus</taxon>
    </lineage>
</organism>
<name>A0ABS6AP68_9RHOB</name>
<dbReference type="Proteomes" id="UP001166191">
    <property type="component" value="Unassembled WGS sequence"/>
</dbReference>
<protein>
    <submittedName>
        <fullName evidence="1">Uncharacterized protein</fullName>
    </submittedName>
</protein>
<keyword evidence="2" id="KW-1185">Reference proteome</keyword>
<proteinExistence type="predicted"/>
<accession>A0ABS6AP68</accession>
<sequence length="188" mass="21096">MSDAAIFRGLFLAWQRLTESYNASHAPDGSEAERRLSRQIHDLEDFAAQRPALSLEAFAFKVLIADDTGGYLNDTPGTRALVLESRAIAERMDRPEDSEILRLFRQREALRAAAAVYEAPGIEGKEIDAEFDALFYDACDELEKRMEAIPAMSPTDFAAKVITATVEGRLCLEWETDPLWQEARRLVA</sequence>